<evidence type="ECO:0000259" key="10">
    <source>
        <dbReference type="SMART" id="SM00968"/>
    </source>
</evidence>
<proteinExistence type="inferred from homology"/>
<dbReference type="PANTHER" id="PTHR18937:SF12">
    <property type="entry name" value="STRUCTURAL MAINTENANCE OF CHROMOSOMES PROTEIN"/>
    <property type="match status" value="1"/>
</dbReference>
<dbReference type="PANTHER" id="PTHR18937">
    <property type="entry name" value="STRUCTURAL MAINTENANCE OF CHROMOSOMES SMC FAMILY MEMBER"/>
    <property type="match status" value="1"/>
</dbReference>
<evidence type="ECO:0000256" key="6">
    <source>
        <dbReference type="ARBA" id="ARBA00023306"/>
    </source>
</evidence>
<organism evidence="12">
    <name type="scientific">Thrips palmi</name>
    <name type="common">Melon thrips</name>
    <dbReference type="NCBI Taxonomy" id="161013"/>
    <lineage>
        <taxon>Eukaryota</taxon>
        <taxon>Metazoa</taxon>
        <taxon>Ecdysozoa</taxon>
        <taxon>Arthropoda</taxon>
        <taxon>Hexapoda</taxon>
        <taxon>Insecta</taxon>
        <taxon>Pterygota</taxon>
        <taxon>Neoptera</taxon>
        <taxon>Paraneoptera</taxon>
        <taxon>Thysanoptera</taxon>
        <taxon>Terebrantia</taxon>
        <taxon>Thripoidea</taxon>
        <taxon>Thripidae</taxon>
        <taxon>Thrips</taxon>
    </lineage>
</organism>
<dbReference type="PIRSF" id="PIRSF005719">
    <property type="entry name" value="SMC"/>
    <property type="match status" value="1"/>
</dbReference>
<gene>
    <name evidence="12" type="primary">LOC117649468</name>
</gene>
<evidence type="ECO:0000256" key="3">
    <source>
        <dbReference type="ARBA" id="ARBA00022776"/>
    </source>
</evidence>
<accession>A0A6P8ZSI4</accession>
<keyword evidence="11" id="KW-1185">Reference proteome</keyword>
<dbReference type="SUPFAM" id="SSF75553">
    <property type="entry name" value="Smc hinge domain"/>
    <property type="match status" value="1"/>
</dbReference>
<dbReference type="Gene3D" id="3.40.50.300">
    <property type="entry name" value="P-loop containing nucleotide triphosphate hydrolases"/>
    <property type="match status" value="2"/>
</dbReference>
<dbReference type="GeneID" id="117649468"/>
<dbReference type="AlphaFoldDB" id="A0A6P8ZSI4"/>
<feature type="coiled-coil region" evidence="8">
    <location>
        <begin position="210"/>
        <end position="301"/>
    </location>
</feature>
<feature type="domain" description="SMC hinge" evidence="10">
    <location>
        <begin position="523"/>
        <end position="641"/>
    </location>
</feature>
<name>A0A6P8ZSI4_THRPL</name>
<dbReference type="GO" id="GO:0005524">
    <property type="term" value="F:ATP binding"/>
    <property type="evidence" value="ECO:0007669"/>
    <property type="project" value="InterPro"/>
</dbReference>
<dbReference type="Pfam" id="PF02463">
    <property type="entry name" value="SMC_N"/>
    <property type="match status" value="1"/>
</dbReference>
<keyword evidence="5 7" id="KW-0539">Nucleus</keyword>
<dbReference type="InParanoid" id="A0A6P8ZSI4"/>
<dbReference type="OrthoDB" id="413649at2759"/>
<keyword evidence="6" id="KW-0131">Cell cycle</keyword>
<dbReference type="GO" id="GO:0005634">
    <property type="term" value="C:nucleus"/>
    <property type="evidence" value="ECO:0007669"/>
    <property type="project" value="UniProtKB-SubCell"/>
</dbReference>
<sequence>MAKPILYNVEVENFKTYAGKVMIGPFKPFMAVIGPNGSGKSNFVDAISFALGEKASKLRVKDLSDLIHGAHIGKPVSESASVTLYFKYVDTSEDASSLTPSFSIFRRVVTRTSQEYFINNGSVKPVKYLAELNALGLNIKAENFLIYQGKVETVALMDPKQRTGLFEEISGSKAFKRQYNDLKAEMLGAVESSHLAFLKQRTFRGEYQEAKQERGEVRKYELLLEELREKRVELQLFKLFCNQNGLTKLEEELSLKQTEVEGMQSDKKESEKKLKHAVKSFGTASRELAKLETEVQDKETQIKKVKLPFIKAKEEAAHLSKKLETAQSSLKQALDVQKKHLDTLKFLKEELANVRAEEQSFMESVAEESISQGRSIELEESQAKDYNELKRQAAHLSGSLRQQIESLTREHKSNLDRKENETRKCSSIKDRIAKKSLEKEECMKRCEKLSERISSNEKELQEMLAKQKTFKSSSLSCQENIASIQAELSQITAELSDAHMEKHDVNARKKKQVVVGRLKELFPGVYDRLKYLCEPVNRRYSIALTRVMGKHMNAIVVDKERTARLCIQYLKEQMLDAELFLPLDYIEVKPLQEYLRQIGGHHTHLLFDVVTYNPPEVRKAILFATRSVLVCDTPDDAMQMAFYNSQKMLTAIALDGTFYQKSGLISGGSADLARKAKQWDEKQVAQMQAKKTDLSEKLKSLLKQSRCQSELNIVDCEVKGYTSRIKLMKEDLEKSLSRIRLIDEELDKLNEAFQGCQPLLNEIEQTIEGQSDKLKTLEKKVHKLEDRVFSEFCNKIGVPNIRAYEEAGLKVYEEREKKRMEFDNRKNCIKNQLEYEKTVDTESNIKRWNDEIQNRESALTDAKKLVEDNQNAVTTLTDELKILNDAVKEKRSEVDLKEKETDKAKKDVKAIGDTIHGMQKQMLAMETSIGNLHRARRAILIHCHVEGIVLPIVEGDIRSLVPGRSDESESGSSTSASVSADSQATTSHIVIDYDSLSSNIRKLKGASLKEHETSLKENIAKLSAKIMSMGSMNLKVAEKLEETSDKLKETNSEIEDARKQARKAINAFEKIKKQRCDAFNECFDFVSNEIDVIYKQLTQSTSAMALLTAENVEEPYLGGIAYCCIAPGKPCKPMQSLSGGEKTIASIALVIALHRHGKAPCLILDEIDAALDNSNIANVARFFDTNKNQFHTIAISLQPAFYCHADALVGVTVNFREDRKGKKDPESVVFLYDLEVHDQKKN</sequence>
<dbReference type="RefSeq" id="XP_034248199.1">
    <property type="nucleotide sequence ID" value="XM_034392308.1"/>
</dbReference>
<dbReference type="Proteomes" id="UP000515158">
    <property type="component" value="Unplaced"/>
</dbReference>
<feature type="coiled-coil region" evidence="8">
    <location>
        <begin position="845"/>
        <end position="907"/>
    </location>
</feature>
<dbReference type="SUPFAM" id="SSF57997">
    <property type="entry name" value="Tropomyosin"/>
    <property type="match status" value="1"/>
</dbReference>
<dbReference type="GO" id="GO:0007062">
    <property type="term" value="P:sister chromatid cohesion"/>
    <property type="evidence" value="ECO:0007669"/>
    <property type="project" value="TreeGrafter"/>
</dbReference>
<dbReference type="GO" id="GO:0051301">
    <property type="term" value="P:cell division"/>
    <property type="evidence" value="ECO:0007669"/>
    <property type="project" value="UniProtKB-KW"/>
</dbReference>
<dbReference type="SUPFAM" id="SSF52540">
    <property type="entry name" value="P-loop containing nucleoside triphosphate hydrolases"/>
    <property type="match status" value="1"/>
</dbReference>
<evidence type="ECO:0000256" key="1">
    <source>
        <dbReference type="ARBA" id="ARBA00004123"/>
    </source>
</evidence>
<dbReference type="GO" id="GO:0016887">
    <property type="term" value="F:ATP hydrolysis activity"/>
    <property type="evidence" value="ECO:0007669"/>
    <property type="project" value="InterPro"/>
</dbReference>
<dbReference type="GO" id="GO:0008278">
    <property type="term" value="C:cohesin complex"/>
    <property type="evidence" value="ECO:0007669"/>
    <property type="project" value="TreeGrafter"/>
</dbReference>
<evidence type="ECO:0000256" key="2">
    <source>
        <dbReference type="ARBA" id="ARBA00022618"/>
    </source>
</evidence>
<dbReference type="SMART" id="SM00968">
    <property type="entry name" value="SMC_hinge"/>
    <property type="match status" value="1"/>
</dbReference>
<feature type="coiled-coil region" evidence="8">
    <location>
        <begin position="732"/>
        <end position="787"/>
    </location>
</feature>
<reference evidence="12" key="1">
    <citation type="submission" date="2025-08" db="UniProtKB">
        <authorList>
            <consortium name="RefSeq"/>
        </authorList>
    </citation>
    <scope>IDENTIFICATION</scope>
    <source>
        <tissue evidence="12">Total insect</tissue>
    </source>
</reference>
<evidence type="ECO:0000313" key="12">
    <source>
        <dbReference type="RefSeq" id="XP_034248199.1"/>
    </source>
</evidence>
<dbReference type="InterPro" id="IPR010935">
    <property type="entry name" value="SMC_hinge"/>
</dbReference>
<feature type="region of interest" description="Disordered" evidence="9">
    <location>
        <begin position="961"/>
        <end position="981"/>
    </location>
</feature>
<evidence type="ECO:0000256" key="9">
    <source>
        <dbReference type="SAM" id="MobiDB-lite"/>
    </source>
</evidence>
<evidence type="ECO:0000256" key="5">
    <source>
        <dbReference type="ARBA" id="ARBA00023242"/>
    </source>
</evidence>
<keyword evidence="4 8" id="KW-0175">Coiled coil</keyword>
<dbReference type="Pfam" id="PF06470">
    <property type="entry name" value="SMC_hinge"/>
    <property type="match status" value="1"/>
</dbReference>
<evidence type="ECO:0000313" key="11">
    <source>
        <dbReference type="Proteomes" id="UP000515158"/>
    </source>
</evidence>
<dbReference type="Gene3D" id="1.20.1060.20">
    <property type="match status" value="1"/>
</dbReference>
<comment type="similarity">
    <text evidence="7">Belongs to the SMC family.</text>
</comment>
<dbReference type="InterPro" id="IPR003395">
    <property type="entry name" value="RecF/RecN/SMC_N"/>
</dbReference>
<dbReference type="Gene3D" id="3.30.70.1620">
    <property type="match status" value="1"/>
</dbReference>
<dbReference type="InterPro" id="IPR027417">
    <property type="entry name" value="P-loop_NTPase"/>
</dbReference>
<feature type="coiled-coil region" evidence="8">
    <location>
        <begin position="401"/>
        <end position="501"/>
    </location>
</feature>
<evidence type="ECO:0000256" key="8">
    <source>
        <dbReference type="SAM" id="Coils"/>
    </source>
</evidence>
<keyword evidence="2" id="KW-0132">Cell division</keyword>
<dbReference type="GO" id="GO:0003677">
    <property type="term" value="F:DNA binding"/>
    <property type="evidence" value="ECO:0007669"/>
    <property type="project" value="TreeGrafter"/>
</dbReference>
<evidence type="ECO:0000256" key="4">
    <source>
        <dbReference type="ARBA" id="ARBA00023054"/>
    </source>
</evidence>
<feature type="compositionally biased region" description="Low complexity" evidence="9">
    <location>
        <begin position="970"/>
        <end position="981"/>
    </location>
</feature>
<feature type="coiled-coil region" evidence="8">
    <location>
        <begin position="1033"/>
        <end position="1074"/>
    </location>
</feature>
<comment type="subcellular location">
    <subcellularLocation>
        <location evidence="1 7">Nucleus</location>
    </subcellularLocation>
</comment>
<dbReference type="KEGG" id="tpal:117649468"/>
<dbReference type="InterPro" id="IPR036277">
    <property type="entry name" value="SMC_hinge_sf"/>
</dbReference>
<dbReference type="InterPro" id="IPR024704">
    <property type="entry name" value="SMC"/>
</dbReference>
<evidence type="ECO:0000256" key="7">
    <source>
        <dbReference type="PIRNR" id="PIRNR005719"/>
    </source>
</evidence>
<feature type="coiled-coil region" evidence="8">
    <location>
        <begin position="337"/>
        <end position="364"/>
    </location>
</feature>
<protein>
    <recommendedName>
        <fullName evidence="7">Structural maintenance of chromosomes protein</fullName>
    </recommendedName>
</protein>
<keyword evidence="3" id="KW-0498">Mitosis</keyword>